<organism evidence="1 2">
    <name type="scientific">Stutzerimonas kunmingensis</name>
    <dbReference type="NCBI Taxonomy" id="1211807"/>
    <lineage>
        <taxon>Bacteria</taxon>
        <taxon>Pseudomonadati</taxon>
        <taxon>Pseudomonadota</taxon>
        <taxon>Gammaproteobacteria</taxon>
        <taxon>Pseudomonadales</taxon>
        <taxon>Pseudomonadaceae</taxon>
        <taxon>Stutzerimonas</taxon>
    </lineage>
</organism>
<protein>
    <recommendedName>
        <fullName evidence="3">Peptidase C39 domain-containing protein</fullName>
    </recommendedName>
</protein>
<dbReference type="EMBL" id="JAINWF010000006">
    <property type="protein sequence ID" value="MCD1608604.1"/>
    <property type="molecule type" value="Genomic_DNA"/>
</dbReference>
<dbReference type="Proteomes" id="UP001138989">
    <property type="component" value="Unassembled WGS sequence"/>
</dbReference>
<keyword evidence="2" id="KW-1185">Reference proteome</keyword>
<evidence type="ECO:0008006" key="3">
    <source>
        <dbReference type="Google" id="ProtNLM"/>
    </source>
</evidence>
<evidence type="ECO:0000313" key="2">
    <source>
        <dbReference type="Proteomes" id="UP001138989"/>
    </source>
</evidence>
<comment type="caution">
    <text evidence="1">The sequence shown here is derived from an EMBL/GenBank/DDBJ whole genome shotgun (WGS) entry which is preliminary data.</text>
</comment>
<reference evidence="1" key="1">
    <citation type="submission" date="2021-08" db="EMBL/GenBank/DDBJ databases">
        <title>Isolation and characterization of neutrophilic mixotrophic iron-oxidizing bacteria from deep-sea hydrothermal vents.</title>
        <authorList>
            <person name="He Y."/>
        </authorList>
    </citation>
    <scope>NUCLEOTIDE SEQUENCE</scope>
    <source>
        <strain evidence="1">IOP_13</strain>
    </source>
</reference>
<accession>A0A9X1SPL2</accession>
<proteinExistence type="predicted"/>
<dbReference type="AlphaFoldDB" id="A0A9X1SPL2"/>
<evidence type="ECO:0000313" key="1">
    <source>
        <dbReference type="EMBL" id="MCD1608604.1"/>
    </source>
</evidence>
<dbReference type="RefSeq" id="WP_230697682.1">
    <property type="nucleotide sequence ID" value="NZ_JAINWF010000006.1"/>
</dbReference>
<sequence>MIKQRKATDCGIATLANLLGTTYEDAHAMYGADRATYGVTIQETAAILFNEGYTTQYVPLTGFNKATGLAIQTISPEIITQKATKAIIQVLTPSGIIHQVFFDGKHIHDPSPKVTGPQPLSAYDCFVDALFVVKEPAWLVRKCAGEVAEVVVTGKVGSKGLKVPL</sequence>
<gene>
    <name evidence="1" type="ORF">K7H17_12075</name>
</gene>
<name>A0A9X1SPL2_9GAMM</name>